<dbReference type="PRINTS" id="PR00455">
    <property type="entry name" value="HTHTETR"/>
</dbReference>
<gene>
    <name evidence="4" type="primary">mtrR_3</name>
    <name evidence="4" type="ORF">ACLFYP115_02910</name>
</gene>
<dbReference type="InterPro" id="IPR050109">
    <property type="entry name" value="HTH-type_TetR-like_transc_reg"/>
</dbReference>
<proteinExistence type="predicted"/>
<dbReference type="EMBL" id="CACRSQ010000007">
    <property type="protein sequence ID" value="VYT35211.1"/>
    <property type="molecule type" value="Genomic_DNA"/>
</dbReference>
<keyword evidence="2" id="KW-0238">DNA-binding</keyword>
<organism evidence="4">
    <name type="scientific">Anaerostipes caccae</name>
    <dbReference type="NCBI Taxonomy" id="105841"/>
    <lineage>
        <taxon>Bacteria</taxon>
        <taxon>Bacillati</taxon>
        <taxon>Bacillota</taxon>
        <taxon>Clostridia</taxon>
        <taxon>Lachnospirales</taxon>
        <taxon>Lachnospiraceae</taxon>
        <taxon>Anaerostipes</taxon>
    </lineage>
</organism>
<dbReference type="PANTHER" id="PTHR30055:SF234">
    <property type="entry name" value="HTH-TYPE TRANSCRIPTIONAL REGULATOR BETI"/>
    <property type="match status" value="1"/>
</dbReference>
<dbReference type="GO" id="GO:0000976">
    <property type="term" value="F:transcription cis-regulatory region binding"/>
    <property type="evidence" value="ECO:0007669"/>
    <property type="project" value="TreeGrafter"/>
</dbReference>
<dbReference type="RefSeq" id="WP_006566464.1">
    <property type="nucleotide sequence ID" value="NZ_BAABZP010000001.1"/>
</dbReference>
<evidence type="ECO:0000256" key="3">
    <source>
        <dbReference type="ARBA" id="ARBA00023163"/>
    </source>
</evidence>
<keyword evidence="3" id="KW-0804">Transcription</keyword>
<evidence type="ECO:0000256" key="1">
    <source>
        <dbReference type="ARBA" id="ARBA00023015"/>
    </source>
</evidence>
<dbReference type="PANTHER" id="PTHR30055">
    <property type="entry name" value="HTH-TYPE TRANSCRIPTIONAL REGULATOR RUTR"/>
    <property type="match status" value="1"/>
</dbReference>
<evidence type="ECO:0000256" key="2">
    <source>
        <dbReference type="ARBA" id="ARBA00023125"/>
    </source>
</evidence>
<dbReference type="GO" id="GO:0003700">
    <property type="term" value="F:DNA-binding transcription factor activity"/>
    <property type="evidence" value="ECO:0007669"/>
    <property type="project" value="TreeGrafter"/>
</dbReference>
<dbReference type="Gene3D" id="1.10.10.60">
    <property type="entry name" value="Homeodomain-like"/>
    <property type="match status" value="1"/>
</dbReference>
<dbReference type="Pfam" id="PF00440">
    <property type="entry name" value="TetR_N"/>
    <property type="match status" value="1"/>
</dbReference>
<dbReference type="SUPFAM" id="SSF46689">
    <property type="entry name" value="Homeodomain-like"/>
    <property type="match status" value="1"/>
</dbReference>
<protein>
    <submittedName>
        <fullName evidence="4">HTH-type transcriptional regulator MtrR</fullName>
    </submittedName>
</protein>
<keyword evidence="1" id="KW-0805">Transcription regulation</keyword>
<name>A0A6N2W2V9_9FIRM</name>
<dbReference type="InterPro" id="IPR009057">
    <property type="entry name" value="Homeodomain-like_sf"/>
</dbReference>
<reference evidence="4" key="1">
    <citation type="submission" date="2019-11" db="EMBL/GenBank/DDBJ databases">
        <authorList>
            <person name="Feng L."/>
        </authorList>
    </citation>
    <scope>NUCLEOTIDE SEQUENCE</scope>
    <source>
        <strain evidence="4">AcaccaeLFYP115</strain>
    </source>
</reference>
<dbReference type="PROSITE" id="PS50977">
    <property type="entry name" value="HTH_TETR_2"/>
    <property type="match status" value="1"/>
</dbReference>
<dbReference type="Gene3D" id="1.10.357.10">
    <property type="entry name" value="Tetracycline Repressor, domain 2"/>
    <property type="match status" value="1"/>
</dbReference>
<dbReference type="InterPro" id="IPR001647">
    <property type="entry name" value="HTH_TetR"/>
</dbReference>
<evidence type="ECO:0000313" key="4">
    <source>
        <dbReference type="EMBL" id="VYT35211.1"/>
    </source>
</evidence>
<dbReference type="SUPFAM" id="SSF48498">
    <property type="entry name" value="Tetracyclin repressor-like, C-terminal domain"/>
    <property type="match status" value="1"/>
</dbReference>
<sequence>MNEKFYQLPCGRREKIIRSAYQVFSRNEYKRASMSAIADAAGISKSLLFYYFKNKKELYLYLVCHAENLTRSAVQDYGVWETEDLFEMLRRNVRAKCSLSVKYPEICMFSVKAYYEQHPEVKKDVHKLIAKTNQNAEQKFFRTFGNSMFREDIETETMYYEIALACEGYLYRCFQKGQIDIGRMEEEFDVLIKHWKKVYLRRWK</sequence>
<dbReference type="InterPro" id="IPR036271">
    <property type="entry name" value="Tet_transcr_reg_TetR-rel_C_sf"/>
</dbReference>
<accession>A0A6N2W2V9</accession>
<dbReference type="AlphaFoldDB" id="A0A6N2W2V9"/>